<evidence type="ECO:0000313" key="3">
    <source>
        <dbReference type="EMBL" id="KAF2454705.1"/>
    </source>
</evidence>
<dbReference type="EMBL" id="MU001690">
    <property type="protein sequence ID" value="KAF2454705.1"/>
    <property type="molecule type" value="Genomic_DNA"/>
</dbReference>
<name>A0A6A6NSE8_9PEZI</name>
<dbReference type="InterPro" id="IPR050300">
    <property type="entry name" value="GDXG_lipolytic_enzyme"/>
</dbReference>
<dbReference type="PANTHER" id="PTHR48081">
    <property type="entry name" value="AB HYDROLASE SUPERFAMILY PROTEIN C4A8.06C"/>
    <property type="match status" value="1"/>
</dbReference>
<sequence>MTIGNTQHYTDMDPEFAEPTLTHTNSKFLKSLGGRENLPIPETVSEQRAAFDNMLNMSNDINSDLNTGRKEEEVTITLRDGATVPARVYAPKEIPADGAPLVSHIHGGGFLSGNLDMDEPLCREFCDKLGCVVVNLTYRLAPEHPFPIGIKDAIEGVKWRWITKAAKNGPSYGANPKKATILGGRSAGGNFAGVIAHLARDEGWTPPLTGLFLSVPYLLDPSTLPEKYKDRDQSAKIDDSITINKKTIESILDAYKPDLTSPLFDVFNYPNGHKNLPPTYMHVCGLDPLRDEDLIFEEILRTECDVKTRLDVYPGLPHGFWQWTKLNATKKYFNDTVEGMKWLVEQSGGA</sequence>
<keyword evidence="1 3" id="KW-0378">Hydrolase</keyword>
<accession>A0A6A6NSE8</accession>
<dbReference type="AlphaFoldDB" id="A0A6A6NSE8"/>
<gene>
    <name evidence="3" type="ORF">BDY21DRAFT_366105</name>
</gene>
<dbReference type="InterPro" id="IPR013094">
    <property type="entry name" value="AB_hydrolase_3"/>
</dbReference>
<feature type="domain" description="Alpha/beta hydrolase fold-3" evidence="2">
    <location>
        <begin position="104"/>
        <end position="321"/>
    </location>
</feature>
<proteinExistence type="predicted"/>
<organism evidence="3 4">
    <name type="scientific">Lineolata rhizophorae</name>
    <dbReference type="NCBI Taxonomy" id="578093"/>
    <lineage>
        <taxon>Eukaryota</taxon>
        <taxon>Fungi</taxon>
        <taxon>Dikarya</taxon>
        <taxon>Ascomycota</taxon>
        <taxon>Pezizomycotina</taxon>
        <taxon>Dothideomycetes</taxon>
        <taxon>Dothideomycetes incertae sedis</taxon>
        <taxon>Lineolatales</taxon>
        <taxon>Lineolataceae</taxon>
        <taxon>Lineolata</taxon>
    </lineage>
</organism>
<keyword evidence="4" id="KW-1185">Reference proteome</keyword>
<dbReference type="GO" id="GO:0016787">
    <property type="term" value="F:hydrolase activity"/>
    <property type="evidence" value="ECO:0007669"/>
    <property type="project" value="UniProtKB-KW"/>
</dbReference>
<dbReference type="Gene3D" id="3.40.50.1820">
    <property type="entry name" value="alpha/beta hydrolase"/>
    <property type="match status" value="1"/>
</dbReference>
<dbReference type="Proteomes" id="UP000799766">
    <property type="component" value="Unassembled WGS sequence"/>
</dbReference>
<evidence type="ECO:0000313" key="4">
    <source>
        <dbReference type="Proteomes" id="UP000799766"/>
    </source>
</evidence>
<dbReference type="PANTHER" id="PTHR48081:SF8">
    <property type="entry name" value="ALPHA_BETA HYDROLASE FOLD-3 DOMAIN-CONTAINING PROTEIN-RELATED"/>
    <property type="match status" value="1"/>
</dbReference>
<protein>
    <submittedName>
        <fullName evidence="3">Alpha/Beta hydrolase protein</fullName>
    </submittedName>
</protein>
<dbReference type="SUPFAM" id="SSF53474">
    <property type="entry name" value="alpha/beta-Hydrolases"/>
    <property type="match status" value="1"/>
</dbReference>
<evidence type="ECO:0000259" key="2">
    <source>
        <dbReference type="Pfam" id="PF07859"/>
    </source>
</evidence>
<dbReference type="Pfam" id="PF07859">
    <property type="entry name" value="Abhydrolase_3"/>
    <property type="match status" value="1"/>
</dbReference>
<reference evidence="3" key="1">
    <citation type="journal article" date="2020" name="Stud. Mycol.">
        <title>101 Dothideomycetes genomes: a test case for predicting lifestyles and emergence of pathogens.</title>
        <authorList>
            <person name="Haridas S."/>
            <person name="Albert R."/>
            <person name="Binder M."/>
            <person name="Bloem J."/>
            <person name="Labutti K."/>
            <person name="Salamov A."/>
            <person name="Andreopoulos B."/>
            <person name="Baker S."/>
            <person name="Barry K."/>
            <person name="Bills G."/>
            <person name="Bluhm B."/>
            <person name="Cannon C."/>
            <person name="Castanera R."/>
            <person name="Culley D."/>
            <person name="Daum C."/>
            <person name="Ezra D."/>
            <person name="Gonzalez J."/>
            <person name="Henrissat B."/>
            <person name="Kuo A."/>
            <person name="Liang C."/>
            <person name="Lipzen A."/>
            <person name="Lutzoni F."/>
            <person name="Magnuson J."/>
            <person name="Mondo S."/>
            <person name="Nolan M."/>
            <person name="Ohm R."/>
            <person name="Pangilinan J."/>
            <person name="Park H.-J."/>
            <person name="Ramirez L."/>
            <person name="Alfaro M."/>
            <person name="Sun H."/>
            <person name="Tritt A."/>
            <person name="Yoshinaga Y."/>
            <person name="Zwiers L.-H."/>
            <person name="Turgeon B."/>
            <person name="Goodwin S."/>
            <person name="Spatafora J."/>
            <person name="Crous P."/>
            <person name="Grigoriev I."/>
        </authorList>
    </citation>
    <scope>NUCLEOTIDE SEQUENCE</scope>
    <source>
        <strain evidence="3">ATCC 16933</strain>
    </source>
</reference>
<dbReference type="InterPro" id="IPR029058">
    <property type="entry name" value="AB_hydrolase_fold"/>
</dbReference>
<dbReference type="OrthoDB" id="408631at2759"/>
<evidence type="ECO:0000256" key="1">
    <source>
        <dbReference type="ARBA" id="ARBA00022801"/>
    </source>
</evidence>